<feature type="chain" id="PRO_5021793807" evidence="1">
    <location>
        <begin position="20"/>
        <end position="481"/>
    </location>
</feature>
<name>A0A517XLD7_9BACT</name>
<protein>
    <submittedName>
        <fullName evidence="2">Uncharacterized protein</fullName>
    </submittedName>
</protein>
<evidence type="ECO:0000313" key="3">
    <source>
        <dbReference type="Proteomes" id="UP000319576"/>
    </source>
</evidence>
<keyword evidence="1" id="KW-0732">Signal</keyword>
<reference evidence="2 3" key="1">
    <citation type="submission" date="2019-02" db="EMBL/GenBank/DDBJ databases">
        <title>Deep-cultivation of Planctomycetes and their phenomic and genomic characterization uncovers novel biology.</title>
        <authorList>
            <person name="Wiegand S."/>
            <person name="Jogler M."/>
            <person name="Boedeker C."/>
            <person name="Pinto D."/>
            <person name="Vollmers J."/>
            <person name="Rivas-Marin E."/>
            <person name="Kohn T."/>
            <person name="Peeters S.H."/>
            <person name="Heuer A."/>
            <person name="Rast P."/>
            <person name="Oberbeckmann S."/>
            <person name="Bunk B."/>
            <person name="Jeske O."/>
            <person name="Meyerdierks A."/>
            <person name="Storesund J.E."/>
            <person name="Kallscheuer N."/>
            <person name="Luecker S."/>
            <person name="Lage O.M."/>
            <person name="Pohl T."/>
            <person name="Merkel B.J."/>
            <person name="Hornburger P."/>
            <person name="Mueller R.-W."/>
            <person name="Bruemmer F."/>
            <person name="Labrenz M."/>
            <person name="Spormann A.M."/>
            <person name="Op den Camp H."/>
            <person name="Overmann J."/>
            <person name="Amann R."/>
            <person name="Jetten M.S.M."/>
            <person name="Mascher T."/>
            <person name="Medema M.H."/>
            <person name="Devos D.P."/>
            <person name="Kaster A.-K."/>
            <person name="Ovreas L."/>
            <person name="Rohde M."/>
            <person name="Galperin M.Y."/>
            <person name="Jogler C."/>
        </authorList>
    </citation>
    <scope>NUCLEOTIDE SEQUENCE [LARGE SCALE GENOMIC DNA]</scope>
    <source>
        <strain evidence="2 3">ETA_A1</strain>
    </source>
</reference>
<sequence length="481" mass="51265" precursor="true">MTRLVSAALVLVGAAAAAAQPPAGPFDRFLPYVPPDANVLVLVDVKAAYDSPIGKTEKWADEYKSRYQSGVGFVAPYSTAVVIGSQVNLTTMTRDHQVGIVGVPTQLPIKTLAERDGGTATEIAGRPFALSPRDVYTTSLSVPATVALYPADRQAAARWSRHAAGAQKGANLSPYLTAAAAAAPGKAVTVAVDLTESQDPTLLRLGLAVSPAVVNAKLSPDEVAGLARFLATAKGLTFTATAGDAITGSVRIDFAAVAVSYPSVMKPLFVELLDQFGVAIPGVSSWDVKVEQRSVTFTGPLTPADLSRVLSLFAFPGTASEDDTLKAGELSPGATQRYFAATNTILGDLRRQKNSKDYNKMATWHDKAAEQLYHLNRTGVDPLALKVADDAGRRLKALSLSLRGVPIDTKALDASSYYTYSTNGWGWWRSTSYNTNIPQVQGQIARVVANDEKTRLSTWAQIDQMMADVGRQLGDKYKLQF</sequence>
<evidence type="ECO:0000256" key="1">
    <source>
        <dbReference type="SAM" id="SignalP"/>
    </source>
</evidence>
<evidence type="ECO:0000313" key="2">
    <source>
        <dbReference type="EMBL" id="QDU18325.1"/>
    </source>
</evidence>
<dbReference type="OrthoDB" id="267630at2"/>
<gene>
    <name evidence="2" type="ORF">ETAA1_02100</name>
</gene>
<dbReference type="RefSeq" id="WP_145233522.1">
    <property type="nucleotide sequence ID" value="NZ_CP036273.1"/>
</dbReference>
<dbReference type="AlphaFoldDB" id="A0A517XLD7"/>
<dbReference type="KEGG" id="uli:ETAA1_02100"/>
<organism evidence="2 3">
    <name type="scientific">Urbifossiella limnaea</name>
    <dbReference type="NCBI Taxonomy" id="2528023"/>
    <lineage>
        <taxon>Bacteria</taxon>
        <taxon>Pseudomonadati</taxon>
        <taxon>Planctomycetota</taxon>
        <taxon>Planctomycetia</taxon>
        <taxon>Gemmatales</taxon>
        <taxon>Gemmataceae</taxon>
        <taxon>Urbifossiella</taxon>
    </lineage>
</organism>
<dbReference type="EMBL" id="CP036273">
    <property type="protein sequence ID" value="QDU18325.1"/>
    <property type="molecule type" value="Genomic_DNA"/>
</dbReference>
<dbReference type="Proteomes" id="UP000319576">
    <property type="component" value="Chromosome"/>
</dbReference>
<accession>A0A517XLD7</accession>
<feature type="signal peptide" evidence="1">
    <location>
        <begin position="1"/>
        <end position="19"/>
    </location>
</feature>
<proteinExistence type="predicted"/>
<keyword evidence="3" id="KW-1185">Reference proteome</keyword>